<name>A0A0F8AV59_9EURY</name>
<proteinExistence type="predicted"/>
<feature type="transmembrane region" description="Helical" evidence="1">
    <location>
        <begin position="30"/>
        <end position="47"/>
    </location>
</feature>
<gene>
    <name evidence="2" type="ORF">FK85_27370</name>
</gene>
<dbReference type="EMBL" id="JNFH02000034">
    <property type="protein sequence ID" value="KKF39601.1"/>
    <property type="molecule type" value="Genomic_DNA"/>
</dbReference>
<protein>
    <recommendedName>
        <fullName evidence="4">Polyketide cyclase</fullName>
    </recommendedName>
</protein>
<keyword evidence="1" id="KW-0812">Transmembrane</keyword>
<keyword evidence="3" id="KW-1185">Reference proteome</keyword>
<comment type="caution">
    <text evidence="2">The sequence shown here is derived from an EMBL/GenBank/DDBJ whole genome shotgun (WGS) entry which is preliminary data.</text>
</comment>
<evidence type="ECO:0000313" key="3">
    <source>
        <dbReference type="Proteomes" id="UP000053331"/>
    </source>
</evidence>
<evidence type="ECO:0000313" key="2">
    <source>
        <dbReference type="EMBL" id="KKF39601.1"/>
    </source>
</evidence>
<evidence type="ECO:0000256" key="1">
    <source>
        <dbReference type="SAM" id="Phobius"/>
    </source>
</evidence>
<sequence>MPSMSASVDRLDPPWAVRPIVRRYHRVERTVSWVLALSVVAVALIAIRSLPFYVGVIAALGVLALVRVPLVRRRGDARLETDADPDTVRAEFGSKRPPVLIFQWGLVETDDVTVDDEAVEYDISYLFGLRSVTMRVEPTDRLPDESGSDRSSAVDELELVVTVDGNRWAAYTVRIREREERTVVDVAWTTDHRVDVRQLVQGLVARRYYPEALAALGYETVMRDVSWSL</sequence>
<evidence type="ECO:0008006" key="4">
    <source>
        <dbReference type="Google" id="ProtNLM"/>
    </source>
</evidence>
<reference evidence="2 3" key="1">
    <citation type="journal article" date="2015" name="Genome Announc.">
        <title>Draft genome sequence of a Halorubrum H3 strain isolated from the burlinskoye salt lake (Altai Krai, Russia).</title>
        <authorList>
            <person name="Rozanov A.S."/>
            <person name="Bryanskaya A.V."/>
            <person name="Malup T.K."/>
            <person name="Kotenko A.V."/>
            <person name="Peltek S.E."/>
        </authorList>
    </citation>
    <scope>NUCLEOTIDE SEQUENCE [LARGE SCALE GENOMIC DNA]</scope>
    <source>
        <strain evidence="2 3">H3</strain>
    </source>
</reference>
<keyword evidence="1" id="KW-1133">Transmembrane helix</keyword>
<feature type="transmembrane region" description="Helical" evidence="1">
    <location>
        <begin position="53"/>
        <end position="70"/>
    </location>
</feature>
<keyword evidence="1" id="KW-0472">Membrane</keyword>
<organism evidence="2 3">
    <name type="scientific">Halorubrum saccharovorum</name>
    <dbReference type="NCBI Taxonomy" id="2248"/>
    <lineage>
        <taxon>Archaea</taxon>
        <taxon>Methanobacteriati</taxon>
        <taxon>Methanobacteriota</taxon>
        <taxon>Stenosarchaea group</taxon>
        <taxon>Halobacteria</taxon>
        <taxon>Halobacteriales</taxon>
        <taxon>Haloferacaceae</taxon>
        <taxon>Halorubrum</taxon>
    </lineage>
</organism>
<dbReference type="RefSeq" id="WP_152663347.1">
    <property type="nucleotide sequence ID" value="NZ_JNFH02000034.1"/>
</dbReference>
<dbReference type="Proteomes" id="UP000053331">
    <property type="component" value="Unassembled WGS sequence"/>
</dbReference>
<accession>A0A0F8AV59</accession>
<dbReference type="AlphaFoldDB" id="A0A0F8AV59"/>